<dbReference type="Proteomes" id="UP001311232">
    <property type="component" value="Unassembled WGS sequence"/>
</dbReference>
<evidence type="ECO:0000313" key="2">
    <source>
        <dbReference type="EMBL" id="KAK5605702.1"/>
    </source>
</evidence>
<keyword evidence="3" id="KW-1185">Reference proteome</keyword>
<organism evidence="2 3">
    <name type="scientific">Crenichthys baileyi</name>
    <name type="common">White River springfish</name>
    <dbReference type="NCBI Taxonomy" id="28760"/>
    <lineage>
        <taxon>Eukaryota</taxon>
        <taxon>Metazoa</taxon>
        <taxon>Chordata</taxon>
        <taxon>Craniata</taxon>
        <taxon>Vertebrata</taxon>
        <taxon>Euteleostomi</taxon>
        <taxon>Actinopterygii</taxon>
        <taxon>Neopterygii</taxon>
        <taxon>Teleostei</taxon>
        <taxon>Neoteleostei</taxon>
        <taxon>Acanthomorphata</taxon>
        <taxon>Ovalentaria</taxon>
        <taxon>Atherinomorphae</taxon>
        <taxon>Cyprinodontiformes</taxon>
        <taxon>Goodeidae</taxon>
        <taxon>Crenichthys</taxon>
    </lineage>
</organism>
<sequence>FLTLIFLGPGALEICCPWTCSAFVISVCAAFKTSGQRKFSTVNSVLVTAESTEGYR</sequence>
<name>A0AAV9RBG2_9TELE</name>
<dbReference type="AlphaFoldDB" id="A0AAV9RBG2"/>
<dbReference type="EMBL" id="JAHHUM010002177">
    <property type="protein sequence ID" value="KAK5605702.1"/>
    <property type="molecule type" value="Genomic_DNA"/>
</dbReference>
<protein>
    <submittedName>
        <fullName evidence="2">Uncharacterized protein</fullName>
    </submittedName>
</protein>
<comment type="caution">
    <text evidence="2">The sequence shown here is derived from an EMBL/GenBank/DDBJ whole genome shotgun (WGS) entry which is preliminary data.</text>
</comment>
<feature type="chain" id="PRO_5043339667" evidence="1">
    <location>
        <begin position="23"/>
        <end position="56"/>
    </location>
</feature>
<reference evidence="2 3" key="1">
    <citation type="submission" date="2021-06" db="EMBL/GenBank/DDBJ databases">
        <authorList>
            <person name="Palmer J.M."/>
        </authorList>
    </citation>
    <scope>NUCLEOTIDE SEQUENCE [LARGE SCALE GENOMIC DNA]</scope>
    <source>
        <strain evidence="2 3">MEX-2019</strain>
        <tissue evidence="2">Muscle</tissue>
    </source>
</reference>
<feature type="non-terminal residue" evidence="2">
    <location>
        <position position="56"/>
    </location>
</feature>
<keyword evidence="1" id="KW-0732">Signal</keyword>
<proteinExistence type="predicted"/>
<feature type="signal peptide" evidence="1">
    <location>
        <begin position="1"/>
        <end position="22"/>
    </location>
</feature>
<evidence type="ECO:0000313" key="3">
    <source>
        <dbReference type="Proteomes" id="UP001311232"/>
    </source>
</evidence>
<gene>
    <name evidence="2" type="ORF">CRENBAI_007488</name>
</gene>
<feature type="non-terminal residue" evidence="2">
    <location>
        <position position="1"/>
    </location>
</feature>
<evidence type="ECO:0000256" key="1">
    <source>
        <dbReference type="SAM" id="SignalP"/>
    </source>
</evidence>
<accession>A0AAV9RBG2</accession>